<keyword evidence="7 8" id="KW-0472">Membrane</keyword>
<proteinExistence type="inferred from homology"/>
<organism evidence="10 11">
    <name type="scientific">Sinorhizobium kummerowiae</name>
    <dbReference type="NCBI Taxonomy" id="158892"/>
    <lineage>
        <taxon>Bacteria</taxon>
        <taxon>Pseudomonadati</taxon>
        <taxon>Pseudomonadota</taxon>
        <taxon>Alphaproteobacteria</taxon>
        <taxon>Hyphomicrobiales</taxon>
        <taxon>Rhizobiaceae</taxon>
        <taxon>Sinorhizobium/Ensifer group</taxon>
        <taxon>Sinorhizobium</taxon>
    </lineage>
</organism>
<feature type="transmembrane region" description="Helical" evidence="8">
    <location>
        <begin position="86"/>
        <end position="114"/>
    </location>
</feature>
<feature type="transmembrane region" description="Helical" evidence="8">
    <location>
        <begin position="327"/>
        <end position="354"/>
    </location>
</feature>
<feature type="transmembrane region" description="Helical" evidence="8">
    <location>
        <begin position="569"/>
        <end position="588"/>
    </location>
</feature>
<feature type="transmembrane region" description="Helical" evidence="8">
    <location>
        <begin position="220"/>
        <end position="245"/>
    </location>
</feature>
<feature type="transmembrane region" description="Helical" evidence="8">
    <location>
        <begin position="43"/>
        <end position="66"/>
    </location>
</feature>
<comment type="similarity">
    <text evidence="8">Belongs to the binding-protein-dependent transport system permease family.</text>
</comment>
<feature type="transmembrane region" description="Helical" evidence="8">
    <location>
        <begin position="398"/>
        <end position="422"/>
    </location>
</feature>
<dbReference type="Gene3D" id="1.10.3720.10">
    <property type="entry name" value="MetI-like"/>
    <property type="match status" value="2"/>
</dbReference>
<reference evidence="10 11" key="1">
    <citation type="submission" date="2023-03" db="EMBL/GenBank/DDBJ databases">
        <authorList>
            <person name="Menendez E."/>
            <person name="Kaur S."/>
            <person name="Flores-Felix J.D."/>
            <person name="diCenzo G.C."/>
            <person name="Peix A."/>
            <person name="Velazquez E."/>
        </authorList>
    </citation>
    <scope>NUCLEOTIDE SEQUENCE [LARGE SCALE GENOMIC DNA]</scope>
    <source>
        <strain evidence="10 11">CCBAU 71714</strain>
        <plasmid evidence="10 11">pSkuCCBAU71714a</plasmid>
    </source>
</reference>
<evidence type="ECO:0000256" key="1">
    <source>
        <dbReference type="ARBA" id="ARBA00004429"/>
    </source>
</evidence>
<keyword evidence="2 8" id="KW-0813">Transport</keyword>
<keyword evidence="6 8" id="KW-1133">Transmembrane helix</keyword>
<evidence type="ECO:0000256" key="6">
    <source>
        <dbReference type="ARBA" id="ARBA00022989"/>
    </source>
</evidence>
<keyword evidence="10" id="KW-0614">Plasmid</keyword>
<evidence type="ECO:0000259" key="9">
    <source>
        <dbReference type="PROSITE" id="PS50928"/>
    </source>
</evidence>
<dbReference type="Proteomes" id="UP001233264">
    <property type="component" value="Plasmid pSkuCCBAU71714a"/>
</dbReference>
<keyword evidence="11" id="KW-1185">Reference proteome</keyword>
<evidence type="ECO:0000256" key="3">
    <source>
        <dbReference type="ARBA" id="ARBA00022475"/>
    </source>
</evidence>
<dbReference type="SUPFAM" id="SSF161098">
    <property type="entry name" value="MetI-like"/>
    <property type="match status" value="2"/>
</dbReference>
<keyword evidence="3" id="KW-1003">Cell membrane</keyword>
<feature type="transmembrane region" description="Helical" evidence="8">
    <location>
        <begin position="434"/>
        <end position="458"/>
    </location>
</feature>
<geneLocation type="plasmid" evidence="10 11">
    <name>pSkuCCBAU71714a</name>
</geneLocation>
<name>A0ABY8TD54_9HYPH</name>
<feature type="transmembrane region" description="Helical" evidence="8">
    <location>
        <begin position="513"/>
        <end position="534"/>
    </location>
</feature>
<keyword evidence="4" id="KW-0997">Cell inner membrane</keyword>
<accession>A0ABY8TD54</accession>
<protein>
    <submittedName>
        <fullName evidence="10">Iron ABC transporter permease</fullName>
    </submittedName>
</protein>
<dbReference type="CDD" id="cd06261">
    <property type="entry name" value="TM_PBP2"/>
    <property type="match status" value="2"/>
</dbReference>
<feature type="domain" description="ABC transmembrane type-1" evidence="9">
    <location>
        <begin position="394"/>
        <end position="588"/>
    </location>
</feature>
<evidence type="ECO:0000313" key="10">
    <source>
        <dbReference type="EMBL" id="WHS95732.1"/>
    </source>
</evidence>
<feature type="domain" description="ABC transmembrane type-1" evidence="9">
    <location>
        <begin position="90"/>
        <end position="297"/>
    </location>
</feature>
<feature type="transmembrane region" description="Helical" evidence="8">
    <location>
        <begin position="464"/>
        <end position="484"/>
    </location>
</feature>
<feature type="transmembrane region" description="Helical" evidence="8">
    <location>
        <begin position="126"/>
        <end position="145"/>
    </location>
</feature>
<sequence length="601" mass="62862">MIRVPPSPSGRGASALSDILMSTQSRNRSFKDAFLSPGLGLKAAVLVLLTALVAAPLLKVFGATLAPGAWSAWSDVLASNLSRNLFWLPLANTMILGAGVATGCVLVGGFLAWLVVMTDVPFRRTIGLLATLPFMIPSFATALAWGSLFRNARVGGQIGFLEGLGFSVPDWLAWGMVPTLVVLMAHYYSLAFTVIAAALATVNSDLVEAAQMTGAGRRRIFLGIVLPVALPALVAGASLTFAGAVSNFAAPALLGLPVRMQTLATRLYGMIEIGQAERGYVLAILLILVSAFFLWAGNRVISGRRSYATITGKGGRSKRFALGTARLPLFVAAASICVLTTVVPVVILIASSLAPSSSALFSDWSLHYWIGASDPAIARGQAGIWNNPLILSATGVTVGLGVTVAFSASLVGLLVAFVLARFRSGFLSAAINQISFLPLLVPGIAFGAAYVALLGAPIGPLPALYGTFLLLVIAATAYLVPFAVQTGRAVIQQVSGDLDESARMTGAGFLRRLFAITVPLAIRGLSAGALIVFVKIVRDLSLVVLLFTPTMPLLSVLAYRYASDGFTQFANALTVVVLVISVAATLFANRLQAKSQPWLQS</sequence>
<keyword evidence="5 8" id="KW-0812">Transmembrane</keyword>
<dbReference type="PANTHER" id="PTHR43357">
    <property type="entry name" value="INNER MEMBRANE ABC TRANSPORTER PERMEASE PROTEIN YDCV"/>
    <property type="match status" value="1"/>
</dbReference>
<dbReference type="RefSeq" id="WP_014528756.1">
    <property type="nucleotide sequence ID" value="NZ_CP120366.1"/>
</dbReference>
<dbReference type="PANTHER" id="PTHR43357:SF3">
    <property type="entry name" value="FE(3+)-TRANSPORT SYSTEM PERMEASE PROTEIN FBPB 2"/>
    <property type="match status" value="1"/>
</dbReference>
<feature type="transmembrane region" description="Helical" evidence="8">
    <location>
        <begin position="540"/>
        <end position="562"/>
    </location>
</feature>
<evidence type="ECO:0000313" key="11">
    <source>
        <dbReference type="Proteomes" id="UP001233264"/>
    </source>
</evidence>
<evidence type="ECO:0000256" key="7">
    <source>
        <dbReference type="ARBA" id="ARBA00023136"/>
    </source>
</evidence>
<gene>
    <name evidence="10" type="ORF">PZL22_005872</name>
</gene>
<dbReference type="PROSITE" id="PS50928">
    <property type="entry name" value="ABC_TM1"/>
    <property type="match status" value="2"/>
</dbReference>
<dbReference type="EMBL" id="CP120366">
    <property type="protein sequence ID" value="WHS95732.1"/>
    <property type="molecule type" value="Genomic_DNA"/>
</dbReference>
<comment type="subcellular location">
    <subcellularLocation>
        <location evidence="1">Cell inner membrane</location>
        <topology evidence="1">Multi-pass membrane protein</topology>
    </subcellularLocation>
    <subcellularLocation>
        <location evidence="8">Cell membrane</location>
        <topology evidence="8">Multi-pass membrane protein</topology>
    </subcellularLocation>
</comment>
<evidence type="ECO:0000256" key="4">
    <source>
        <dbReference type="ARBA" id="ARBA00022519"/>
    </source>
</evidence>
<dbReference type="InterPro" id="IPR000515">
    <property type="entry name" value="MetI-like"/>
</dbReference>
<dbReference type="Pfam" id="PF00528">
    <property type="entry name" value="BPD_transp_1"/>
    <property type="match status" value="2"/>
</dbReference>
<evidence type="ECO:0000256" key="5">
    <source>
        <dbReference type="ARBA" id="ARBA00022692"/>
    </source>
</evidence>
<feature type="transmembrane region" description="Helical" evidence="8">
    <location>
        <begin position="279"/>
        <end position="297"/>
    </location>
</feature>
<dbReference type="InterPro" id="IPR035906">
    <property type="entry name" value="MetI-like_sf"/>
</dbReference>
<feature type="transmembrane region" description="Helical" evidence="8">
    <location>
        <begin position="171"/>
        <end position="199"/>
    </location>
</feature>
<evidence type="ECO:0000256" key="8">
    <source>
        <dbReference type="RuleBase" id="RU363032"/>
    </source>
</evidence>
<evidence type="ECO:0000256" key="2">
    <source>
        <dbReference type="ARBA" id="ARBA00022448"/>
    </source>
</evidence>